<proteinExistence type="predicted"/>
<dbReference type="OrthoDB" id="1656035at2"/>
<dbReference type="Proteomes" id="UP000198558">
    <property type="component" value="Unassembled WGS sequence"/>
</dbReference>
<evidence type="ECO:0000313" key="4">
    <source>
        <dbReference type="EMBL" id="SET24324.1"/>
    </source>
</evidence>
<evidence type="ECO:0000256" key="1">
    <source>
        <dbReference type="SAM" id="Coils"/>
    </source>
</evidence>
<feature type="coiled-coil region" evidence="1">
    <location>
        <begin position="200"/>
        <end position="227"/>
    </location>
</feature>
<evidence type="ECO:0000313" key="5">
    <source>
        <dbReference type="Proteomes" id="UP000198558"/>
    </source>
</evidence>
<gene>
    <name evidence="4" type="ORF">SAMN04489758_10447</name>
</gene>
<evidence type="ECO:0000259" key="3">
    <source>
        <dbReference type="Pfam" id="PF14501"/>
    </source>
</evidence>
<sequence>MILNQIINITESFIGIYFIDKLSNKDYEHRYIYIILFTALSYLLVTLYDIYHINNNIFIIIDIMLYYLFASLTSKSSYSVNIFNAFMVWVILTFSNSLAIFISKIVYYNNYPGITIETAIVSKIIYFISAYYISKTIKKYQHQASKTLWYINIVLACLIIIHVELFDIIFETVSLSPNIIFGLLIIMILSIVVFCIFNEYLKYQKEKHLLELELQHQKDNYQNIINNDKKIKKIKHDLNHILLSTIYCIQNDNPQKALIYLKEKLNETNLKNIYDISNKEFSFILNYYKDKIDKYGIELIVTNQMEITPFDTIDFFIVIGNLLDNAIENINSDYKKIIIHIYQDQQYTTIIIKNTYNSNSILKDGAVTSKKDKQNHGIGLMNVKGIIRQYKGILTIDHDDLFYKCMIKVPIKASSKSKRSLKL</sequence>
<feature type="transmembrane region" description="Helical" evidence="2">
    <location>
        <begin position="31"/>
        <end position="51"/>
    </location>
</feature>
<protein>
    <submittedName>
        <fullName evidence="4">GHKL domain-containing protein</fullName>
    </submittedName>
</protein>
<keyword evidence="5" id="KW-1185">Reference proteome</keyword>
<organism evidence="4 5">
    <name type="scientific">Thomasclavelia cocleata</name>
    <dbReference type="NCBI Taxonomy" id="69824"/>
    <lineage>
        <taxon>Bacteria</taxon>
        <taxon>Bacillati</taxon>
        <taxon>Bacillota</taxon>
        <taxon>Erysipelotrichia</taxon>
        <taxon>Erysipelotrichales</taxon>
        <taxon>Coprobacillaceae</taxon>
        <taxon>Thomasclavelia</taxon>
    </lineage>
</organism>
<feature type="transmembrane region" description="Helical" evidence="2">
    <location>
        <begin position="149"/>
        <end position="170"/>
    </location>
</feature>
<dbReference type="Pfam" id="PF14501">
    <property type="entry name" value="HATPase_c_5"/>
    <property type="match status" value="1"/>
</dbReference>
<feature type="transmembrane region" description="Helical" evidence="2">
    <location>
        <begin position="57"/>
        <end position="74"/>
    </location>
</feature>
<dbReference type="InterPro" id="IPR036890">
    <property type="entry name" value="HATPase_C_sf"/>
</dbReference>
<keyword evidence="2" id="KW-1133">Transmembrane helix</keyword>
<dbReference type="GO" id="GO:0042802">
    <property type="term" value="F:identical protein binding"/>
    <property type="evidence" value="ECO:0007669"/>
    <property type="project" value="TreeGrafter"/>
</dbReference>
<dbReference type="EMBL" id="FOIN01000004">
    <property type="protein sequence ID" value="SET24324.1"/>
    <property type="molecule type" value="Genomic_DNA"/>
</dbReference>
<dbReference type="InterPro" id="IPR032834">
    <property type="entry name" value="NatK-like_C"/>
</dbReference>
<feature type="transmembrane region" description="Helical" evidence="2">
    <location>
        <begin position="114"/>
        <end position="133"/>
    </location>
</feature>
<dbReference type="GeneID" id="78287666"/>
<dbReference type="PANTHER" id="PTHR40448">
    <property type="entry name" value="TWO-COMPONENT SENSOR HISTIDINE KINASE"/>
    <property type="match status" value="1"/>
</dbReference>
<keyword evidence="2" id="KW-0812">Transmembrane</keyword>
<keyword evidence="1" id="KW-0175">Coiled coil</keyword>
<feature type="transmembrane region" description="Helical" evidence="2">
    <location>
        <begin position="86"/>
        <end position="108"/>
    </location>
</feature>
<dbReference type="Gene3D" id="3.30.565.10">
    <property type="entry name" value="Histidine kinase-like ATPase, C-terminal domain"/>
    <property type="match status" value="1"/>
</dbReference>
<feature type="domain" description="Sensor histidine kinase NatK-like C-terminal" evidence="3">
    <location>
        <begin position="312"/>
        <end position="408"/>
    </location>
</feature>
<keyword evidence="2" id="KW-0472">Membrane</keyword>
<feature type="transmembrane region" description="Helical" evidence="2">
    <location>
        <begin position="176"/>
        <end position="197"/>
    </location>
</feature>
<name>A0A1I0CWU2_9FIRM</name>
<dbReference type="PANTHER" id="PTHR40448:SF1">
    <property type="entry name" value="TWO-COMPONENT SENSOR HISTIDINE KINASE"/>
    <property type="match status" value="1"/>
</dbReference>
<dbReference type="SUPFAM" id="SSF55874">
    <property type="entry name" value="ATPase domain of HSP90 chaperone/DNA topoisomerase II/histidine kinase"/>
    <property type="match status" value="1"/>
</dbReference>
<evidence type="ECO:0000256" key="2">
    <source>
        <dbReference type="SAM" id="Phobius"/>
    </source>
</evidence>
<accession>A0A1I0CWU2</accession>
<dbReference type="RefSeq" id="WP_092352415.1">
    <property type="nucleotide sequence ID" value="NZ_FOIN01000004.1"/>
</dbReference>
<dbReference type="AlphaFoldDB" id="A0A1I0CWU2"/>
<reference evidence="5" key="1">
    <citation type="submission" date="2016-10" db="EMBL/GenBank/DDBJ databases">
        <authorList>
            <person name="Varghese N."/>
            <person name="Submissions S."/>
        </authorList>
    </citation>
    <scope>NUCLEOTIDE SEQUENCE [LARGE SCALE GENOMIC DNA]</scope>
    <source>
        <strain evidence="5">DSM 1551</strain>
    </source>
</reference>